<dbReference type="Proteomes" id="UP000006589">
    <property type="component" value="Plasmid pMRAD01"/>
</dbReference>
<keyword evidence="2" id="KW-0614">Plasmid</keyword>
<dbReference type="HOGENOM" id="CLU_216874_1_0_5"/>
<feature type="transmembrane region" description="Helical" evidence="1">
    <location>
        <begin position="12"/>
        <end position="36"/>
    </location>
</feature>
<dbReference type="EMBL" id="CP001002">
    <property type="protein sequence ID" value="ACB27877.1"/>
    <property type="molecule type" value="Genomic_DNA"/>
</dbReference>
<protein>
    <submittedName>
        <fullName evidence="2">Uncharacterized protein</fullName>
    </submittedName>
</protein>
<keyword evidence="1" id="KW-0472">Membrane</keyword>
<proteinExistence type="predicted"/>
<name>B1M8Q2_METRJ</name>
<organism evidence="2 3">
    <name type="scientific">Methylobacterium radiotolerans (strain ATCC 27329 / DSM 1819 / JCM 2831 / NBRC 15690 / NCIMB 10815 / 0-1)</name>
    <dbReference type="NCBI Taxonomy" id="426355"/>
    <lineage>
        <taxon>Bacteria</taxon>
        <taxon>Pseudomonadati</taxon>
        <taxon>Pseudomonadota</taxon>
        <taxon>Alphaproteobacteria</taxon>
        <taxon>Hyphomicrobiales</taxon>
        <taxon>Methylobacteriaceae</taxon>
        <taxon>Methylobacterium</taxon>
    </lineage>
</organism>
<evidence type="ECO:0000313" key="2">
    <source>
        <dbReference type="EMBL" id="ACB27877.1"/>
    </source>
</evidence>
<keyword evidence="1" id="KW-1133">Transmembrane helix</keyword>
<gene>
    <name evidence="2" type="ordered locus">Mrad2831_5938</name>
</gene>
<sequence>MRGVHDMVLKGFSYAMIGAFLTGLAMTVSGSAGVLMGF</sequence>
<keyword evidence="1" id="KW-0812">Transmembrane</keyword>
<dbReference type="KEGG" id="mrd:Mrad2831_5938"/>
<dbReference type="AlphaFoldDB" id="B1M8Q2"/>
<evidence type="ECO:0000313" key="3">
    <source>
        <dbReference type="Proteomes" id="UP000006589"/>
    </source>
</evidence>
<accession>B1M8Q2</accession>
<reference evidence="2 3" key="1">
    <citation type="submission" date="2008-03" db="EMBL/GenBank/DDBJ databases">
        <title>Complete sequence of plasmid1 of Methylobacterium radiotolerans JCM 2831.</title>
        <authorList>
            <consortium name="US DOE Joint Genome Institute"/>
            <person name="Copeland A."/>
            <person name="Lucas S."/>
            <person name="Lapidus A."/>
            <person name="Glavina del Rio T."/>
            <person name="Dalin E."/>
            <person name="Tice H."/>
            <person name="Bruce D."/>
            <person name="Goodwin L."/>
            <person name="Pitluck S."/>
            <person name="Kiss H."/>
            <person name="Brettin T."/>
            <person name="Detter J.C."/>
            <person name="Han C."/>
            <person name="Kuske C.R."/>
            <person name="Schmutz J."/>
            <person name="Larimer F."/>
            <person name="Land M."/>
            <person name="Hauser L."/>
            <person name="Kyrpides N."/>
            <person name="Mikhailova N."/>
            <person name="Marx C.J."/>
            <person name="Richardson P."/>
        </authorList>
    </citation>
    <scope>NUCLEOTIDE SEQUENCE [LARGE SCALE GENOMIC DNA]</scope>
    <source>
        <strain evidence="3">ATCC 27329 / DSM 1819 / JCM 2831 / NBRC 15690 / NCIMB 10815 / 0-1</strain>
        <plasmid evidence="3">Plasmid pMRAD01</plasmid>
    </source>
</reference>
<evidence type="ECO:0000256" key="1">
    <source>
        <dbReference type="SAM" id="Phobius"/>
    </source>
</evidence>
<geneLocation type="plasmid" evidence="2 3">
    <name>pMRAD01</name>
</geneLocation>